<keyword evidence="3" id="KW-0410">Iron transport</keyword>
<dbReference type="InterPro" id="IPR012340">
    <property type="entry name" value="NA-bd_OB-fold"/>
</dbReference>
<keyword evidence="13" id="KW-1185">Reference proteome</keyword>
<protein>
    <recommendedName>
        <fullName evidence="9">ABC-type quaternary amine transporter</fullName>
        <ecNumber evidence="9">7.6.2.9</ecNumber>
    </recommendedName>
</protein>
<dbReference type="FunFam" id="3.40.50.300:FF:000425">
    <property type="entry name" value="Probable ABC transporter, ATP-binding subunit"/>
    <property type="match status" value="1"/>
</dbReference>
<keyword evidence="4" id="KW-0547">Nucleotide-binding</keyword>
<evidence type="ECO:0000256" key="4">
    <source>
        <dbReference type="ARBA" id="ARBA00022741"/>
    </source>
</evidence>
<dbReference type="PANTHER" id="PTHR42781">
    <property type="entry name" value="SPERMIDINE/PUTRESCINE IMPORT ATP-BINDING PROTEIN POTA"/>
    <property type="match status" value="1"/>
</dbReference>
<evidence type="ECO:0000313" key="13">
    <source>
        <dbReference type="Proteomes" id="UP000660611"/>
    </source>
</evidence>
<evidence type="ECO:0000256" key="5">
    <source>
        <dbReference type="ARBA" id="ARBA00022840"/>
    </source>
</evidence>
<keyword evidence="6" id="KW-0408">Iron</keyword>
<dbReference type="PROSITE" id="PS50893">
    <property type="entry name" value="ABC_TRANSPORTER_2"/>
    <property type="match status" value="1"/>
</dbReference>
<evidence type="ECO:0000256" key="3">
    <source>
        <dbReference type="ARBA" id="ARBA00022496"/>
    </source>
</evidence>
<dbReference type="Pfam" id="PF08402">
    <property type="entry name" value="TOBE_2"/>
    <property type="match status" value="1"/>
</dbReference>
<dbReference type="PROSITE" id="PS00211">
    <property type="entry name" value="ABC_TRANSPORTER_1"/>
    <property type="match status" value="1"/>
</dbReference>
<evidence type="ECO:0000256" key="8">
    <source>
        <dbReference type="ARBA" id="ARBA00023136"/>
    </source>
</evidence>
<dbReference type="GO" id="GO:0015418">
    <property type="term" value="F:ABC-type quaternary ammonium compound transporting activity"/>
    <property type="evidence" value="ECO:0007669"/>
    <property type="project" value="UniProtKB-EC"/>
</dbReference>
<dbReference type="GO" id="GO:0016887">
    <property type="term" value="F:ATP hydrolysis activity"/>
    <property type="evidence" value="ECO:0007669"/>
    <property type="project" value="InterPro"/>
</dbReference>
<evidence type="ECO:0000259" key="11">
    <source>
        <dbReference type="PROSITE" id="PS50893"/>
    </source>
</evidence>
<organism evidence="12 13">
    <name type="scientific">Dactylosporangium siamense</name>
    <dbReference type="NCBI Taxonomy" id="685454"/>
    <lineage>
        <taxon>Bacteria</taxon>
        <taxon>Bacillati</taxon>
        <taxon>Actinomycetota</taxon>
        <taxon>Actinomycetes</taxon>
        <taxon>Micromonosporales</taxon>
        <taxon>Micromonosporaceae</taxon>
        <taxon>Dactylosporangium</taxon>
    </lineage>
</organism>
<dbReference type="InterPro" id="IPR050093">
    <property type="entry name" value="ABC_SmlMolc_Importer"/>
</dbReference>
<accession>A0A919PII4</accession>
<keyword evidence="2" id="KW-1003">Cell membrane</keyword>
<dbReference type="PANTHER" id="PTHR42781:SF4">
    <property type="entry name" value="SPERMIDINE_PUTRESCINE IMPORT ATP-BINDING PROTEIN POTA"/>
    <property type="match status" value="1"/>
</dbReference>
<keyword evidence="7" id="KW-0406">Ion transport</keyword>
<dbReference type="Pfam" id="PF00005">
    <property type="entry name" value="ABC_tran"/>
    <property type="match status" value="1"/>
</dbReference>
<dbReference type="InterPro" id="IPR027417">
    <property type="entry name" value="P-loop_NTPase"/>
</dbReference>
<evidence type="ECO:0000313" key="12">
    <source>
        <dbReference type="EMBL" id="GIG43851.1"/>
    </source>
</evidence>
<dbReference type="GO" id="GO:0043190">
    <property type="term" value="C:ATP-binding cassette (ABC) transporter complex"/>
    <property type="evidence" value="ECO:0007669"/>
    <property type="project" value="InterPro"/>
</dbReference>
<feature type="domain" description="ABC transporter" evidence="11">
    <location>
        <begin position="4"/>
        <end position="239"/>
    </location>
</feature>
<evidence type="ECO:0000256" key="9">
    <source>
        <dbReference type="ARBA" id="ARBA00066388"/>
    </source>
</evidence>
<feature type="region of interest" description="Disordered" evidence="10">
    <location>
        <begin position="341"/>
        <end position="366"/>
    </location>
</feature>
<comment type="caution">
    <text evidence="12">The sequence shown here is derived from an EMBL/GenBank/DDBJ whole genome shotgun (WGS) entry which is preliminary data.</text>
</comment>
<evidence type="ECO:0000256" key="6">
    <source>
        <dbReference type="ARBA" id="ARBA00023004"/>
    </source>
</evidence>
<dbReference type="InterPro" id="IPR015853">
    <property type="entry name" value="ABC_transpr_FbpC"/>
</dbReference>
<sequence length="366" mass="38211">MTALSVHGLHKRYGRVPVLNGVDLDVARGSVTAILGPSGCGKTTLLRIVAGFDRADAGTVTLNGTDVSSGRTVLPPDKRAIGYVAQEGALFPHLDVQANITFGLPYLTTGRRQRRDRAAALLELVSLDPSLARRYPHQLSGGQQQRVALARALARKPSLILLDEPFSSLDAALREATRTAVVATLKAENISTLLVTHDQAEALSMADHIAVMTDGRFTQTGPPQQLYARPATLGTALLLGPASTLDGTVDNGRASCPLGALPLTRHCPDGDATVVIRPEQLHLSDAGTTADTGATVIGCEFFGADTVVTVRIAGGATIRARAAGTTPYHPGRPVAVTVHGPVHAYPRQGPGSRPDDVPPADGPGSR</sequence>
<dbReference type="InterPro" id="IPR008995">
    <property type="entry name" value="Mo/tungstate-bd_C_term_dom"/>
</dbReference>
<keyword evidence="1" id="KW-0813">Transport</keyword>
<dbReference type="GO" id="GO:0005524">
    <property type="term" value="F:ATP binding"/>
    <property type="evidence" value="ECO:0007669"/>
    <property type="project" value="UniProtKB-KW"/>
</dbReference>
<dbReference type="CDD" id="cd03259">
    <property type="entry name" value="ABC_Carb_Solutes_like"/>
    <property type="match status" value="1"/>
</dbReference>
<dbReference type="Proteomes" id="UP000660611">
    <property type="component" value="Unassembled WGS sequence"/>
</dbReference>
<proteinExistence type="predicted"/>
<dbReference type="EC" id="7.6.2.9" evidence="9"/>
<dbReference type="AlphaFoldDB" id="A0A919PII4"/>
<dbReference type="RefSeq" id="WP_203845709.1">
    <property type="nucleotide sequence ID" value="NZ_BAAAVW010000006.1"/>
</dbReference>
<evidence type="ECO:0000256" key="1">
    <source>
        <dbReference type="ARBA" id="ARBA00022448"/>
    </source>
</evidence>
<dbReference type="Gene3D" id="2.40.50.140">
    <property type="entry name" value="Nucleic acid-binding proteins"/>
    <property type="match status" value="1"/>
</dbReference>
<evidence type="ECO:0000256" key="7">
    <source>
        <dbReference type="ARBA" id="ARBA00023065"/>
    </source>
</evidence>
<gene>
    <name evidence="12" type="ORF">Dsi01nite_018920</name>
</gene>
<name>A0A919PII4_9ACTN</name>
<dbReference type="SMART" id="SM00382">
    <property type="entry name" value="AAA"/>
    <property type="match status" value="1"/>
</dbReference>
<dbReference type="InterPro" id="IPR017871">
    <property type="entry name" value="ABC_transporter-like_CS"/>
</dbReference>
<evidence type="ECO:0000256" key="10">
    <source>
        <dbReference type="SAM" id="MobiDB-lite"/>
    </source>
</evidence>
<dbReference type="GO" id="GO:0015408">
    <property type="term" value="F:ABC-type ferric iron transporter activity"/>
    <property type="evidence" value="ECO:0007669"/>
    <property type="project" value="InterPro"/>
</dbReference>
<dbReference type="InterPro" id="IPR003439">
    <property type="entry name" value="ABC_transporter-like_ATP-bd"/>
</dbReference>
<keyword evidence="8" id="KW-0472">Membrane</keyword>
<keyword evidence="5" id="KW-0067">ATP-binding</keyword>
<dbReference type="SUPFAM" id="SSF52540">
    <property type="entry name" value="P-loop containing nucleoside triphosphate hydrolases"/>
    <property type="match status" value="1"/>
</dbReference>
<evidence type="ECO:0000256" key="2">
    <source>
        <dbReference type="ARBA" id="ARBA00022475"/>
    </source>
</evidence>
<dbReference type="InterPro" id="IPR003593">
    <property type="entry name" value="AAA+_ATPase"/>
</dbReference>
<dbReference type="Gene3D" id="3.40.50.300">
    <property type="entry name" value="P-loop containing nucleotide triphosphate hydrolases"/>
    <property type="match status" value="1"/>
</dbReference>
<dbReference type="SUPFAM" id="SSF50331">
    <property type="entry name" value="MOP-like"/>
    <property type="match status" value="1"/>
</dbReference>
<dbReference type="EMBL" id="BONQ01000029">
    <property type="protein sequence ID" value="GIG43851.1"/>
    <property type="molecule type" value="Genomic_DNA"/>
</dbReference>
<dbReference type="InterPro" id="IPR013611">
    <property type="entry name" value="Transp-assoc_OB_typ2"/>
</dbReference>
<reference evidence="12" key="1">
    <citation type="submission" date="2021-01" db="EMBL/GenBank/DDBJ databases">
        <title>Whole genome shotgun sequence of Dactylosporangium siamense NBRC 106093.</title>
        <authorList>
            <person name="Komaki H."/>
            <person name="Tamura T."/>
        </authorList>
    </citation>
    <scope>NUCLEOTIDE SEQUENCE</scope>
    <source>
        <strain evidence="12">NBRC 106093</strain>
    </source>
</reference>